<name>S9QI06_CYSF2</name>
<sequence length="51" mass="5888">MSPRKLAAALTLWVLSLTVLHVSLNVRWDDVVNEWRPESERKLNVAYIPVT</sequence>
<evidence type="ECO:0000313" key="2">
    <source>
        <dbReference type="Proteomes" id="UP000011682"/>
    </source>
</evidence>
<dbReference type="EMBL" id="ANAH02000066">
    <property type="protein sequence ID" value="EPX56073.1"/>
    <property type="molecule type" value="Genomic_DNA"/>
</dbReference>
<reference evidence="1" key="1">
    <citation type="submission" date="2013-05" db="EMBL/GenBank/DDBJ databases">
        <title>Genome assembly of Cystobacter fuscus DSM 2262.</title>
        <authorList>
            <person name="Sharma G."/>
            <person name="Khatri I."/>
            <person name="Kaur C."/>
            <person name="Mayilraj S."/>
            <person name="Subramanian S."/>
        </authorList>
    </citation>
    <scope>NUCLEOTIDE SEQUENCE [LARGE SCALE GENOMIC DNA]</scope>
    <source>
        <strain evidence="1">DSM 2262</strain>
    </source>
</reference>
<evidence type="ECO:0000313" key="1">
    <source>
        <dbReference type="EMBL" id="EPX56073.1"/>
    </source>
</evidence>
<comment type="caution">
    <text evidence="1">The sequence shown here is derived from an EMBL/GenBank/DDBJ whole genome shotgun (WGS) entry which is preliminary data.</text>
</comment>
<protein>
    <submittedName>
        <fullName evidence="1">Uncharacterized protein</fullName>
    </submittedName>
</protein>
<dbReference type="RefSeq" id="WP_002627655.1">
    <property type="nucleotide sequence ID" value="NZ_ANAH02000066.1"/>
</dbReference>
<accession>S9QI06</accession>
<keyword evidence="2" id="KW-1185">Reference proteome</keyword>
<dbReference type="Proteomes" id="UP000011682">
    <property type="component" value="Unassembled WGS sequence"/>
</dbReference>
<proteinExistence type="predicted"/>
<gene>
    <name evidence="1" type="ORF">D187_007415</name>
</gene>
<organism evidence="1 2">
    <name type="scientific">Cystobacter fuscus (strain ATCC 25194 / DSM 2262 / NBRC 100088 / M29)</name>
    <dbReference type="NCBI Taxonomy" id="1242864"/>
    <lineage>
        <taxon>Bacteria</taxon>
        <taxon>Pseudomonadati</taxon>
        <taxon>Myxococcota</taxon>
        <taxon>Myxococcia</taxon>
        <taxon>Myxococcales</taxon>
        <taxon>Cystobacterineae</taxon>
        <taxon>Archangiaceae</taxon>
        <taxon>Cystobacter</taxon>
    </lineage>
</organism>
<dbReference type="AlphaFoldDB" id="S9QI06"/>